<reference evidence="3 4" key="1">
    <citation type="submission" date="2018-03" db="EMBL/GenBank/DDBJ databases">
        <title>Genomic Encyclopedia of Archaeal and Bacterial Type Strains, Phase II (KMG-II): from individual species to whole genera.</title>
        <authorList>
            <person name="Goeker M."/>
        </authorList>
    </citation>
    <scope>NUCLEOTIDE SEQUENCE [LARGE SCALE GENOMIC DNA]</scope>
    <source>
        <strain evidence="3 4">RHA1</strain>
    </source>
</reference>
<dbReference type="SMART" id="SM00646">
    <property type="entry name" value="Ami_3"/>
    <property type="match status" value="1"/>
</dbReference>
<sequence length="246" mass="26475">MKVVIDPGHGGSDTGAVGAVGFGLREADVALQLAELVGEHFGKYEGAVVTFTRNRNTSSSYPAPPAGLRKRIAYANNTNADLFLSLHCNAGGGSGFESYIAKGAPARTQRIQKAINDQVLSYLKGYNIGPHGQPAKNDSQAARSRIAVLQDTKMSAVLLECLFIDNAKENKLLCDRQFLDGLAKAIVKGVAAAFGLKEKVNKPKQMYRVMVDGKEAVDTAYESKINDTVTRAISSQKNEITIRKIM</sequence>
<comment type="caution">
    <text evidence="3">The sequence shown here is derived from an EMBL/GenBank/DDBJ whole genome shotgun (WGS) entry which is preliminary data.</text>
</comment>
<proteinExistence type="predicted"/>
<dbReference type="PANTHER" id="PTHR30404">
    <property type="entry name" value="N-ACETYLMURAMOYL-L-ALANINE AMIDASE"/>
    <property type="match status" value="1"/>
</dbReference>
<keyword evidence="1" id="KW-0378">Hydrolase</keyword>
<dbReference type="Pfam" id="PF01520">
    <property type="entry name" value="Amidase_3"/>
    <property type="match status" value="1"/>
</dbReference>
<name>A0ABX5EJ93_9BACL</name>
<dbReference type="PANTHER" id="PTHR30404:SF0">
    <property type="entry name" value="N-ACETYLMURAMOYL-L-ALANINE AMIDASE AMIC"/>
    <property type="match status" value="1"/>
</dbReference>
<gene>
    <name evidence="3" type="ORF">CLV36_1361</name>
</gene>
<dbReference type="CDD" id="cd02696">
    <property type="entry name" value="MurNAc-LAA"/>
    <property type="match status" value="1"/>
</dbReference>
<keyword evidence="4" id="KW-1185">Reference proteome</keyword>
<feature type="domain" description="MurNAc-LAA" evidence="2">
    <location>
        <begin position="72"/>
        <end position="191"/>
    </location>
</feature>
<dbReference type="Proteomes" id="UP000238836">
    <property type="component" value="Unassembled WGS sequence"/>
</dbReference>
<dbReference type="EMBL" id="PVTZ01000036">
    <property type="protein sequence ID" value="PRZ11589.1"/>
    <property type="molecule type" value="Genomic_DNA"/>
</dbReference>
<organism evidence="3 4">
    <name type="scientific">Laceyella sediminis</name>
    <dbReference type="NCBI Taxonomy" id="573074"/>
    <lineage>
        <taxon>Bacteria</taxon>
        <taxon>Bacillati</taxon>
        <taxon>Bacillota</taxon>
        <taxon>Bacilli</taxon>
        <taxon>Bacillales</taxon>
        <taxon>Thermoactinomycetaceae</taxon>
        <taxon>Laceyella</taxon>
    </lineage>
</organism>
<dbReference type="RefSeq" id="WP_106343407.1">
    <property type="nucleotide sequence ID" value="NZ_PVTZ01000036.1"/>
</dbReference>
<dbReference type="InterPro" id="IPR002508">
    <property type="entry name" value="MurNAc-LAA_cat"/>
</dbReference>
<dbReference type="SUPFAM" id="SSF53187">
    <property type="entry name" value="Zn-dependent exopeptidases"/>
    <property type="match status" value="1"/>
</dbReference>
<dbReference type="InterPro" id="IPR050695">
    <property type="entry name" value="N-acetylmuramoyl_amidase_3"/>
</dbReference>
<accession>A0ABX5EJ93</accession>
<evidence type="ECO:0000313" key="4">
    <source>
        <dbReference type="Proteomes" id="UP000238836"/>
    </source>
</evidence>
<protein>
    <submittedName>
        <fullName evidence="3">N-acetylmuramoyl-L-alanine amidase</fullName>
    </submittedName>
</protein>
<evidence type="ECO:0000259" key="2">
    <source>
        <dbReference type="SMART" id="SM00646"/>
    </source>
</evidence>
<evidence type="ECO:0000256" key="1">
    <source>
        <dbReference type="ARBA" id="ARBA00022801"/>
    </source>
</evidence>
<dbReference type="Gene3D" id="3.40.630.40">
    <property type="entry name" value="Zn-dependent exopeptidases"/>
    <property type="match status" value="1"/>
</dbReference>
<evidence type="ECO:0000313" key="3">
    <source>
        <dbReference type="EMBL" id="PRZ11589.1"/>
    </source>
</evidence>